<evidence type="ECO:0000313" key="1">
    <source>
        <dbReference type="Ensembl" id="ENSOARP00020018115.2"/>
    </source>
</evidence>
<dbReference type="Ensembl" id="ENSOART00020021880.2">
    <property type="protein sequence ID" value="ENSOARP00020018115.2"/>
    <property type="gene ID" value="ENSOARG00020014341.2"/>
</dbReference>
<reference evidence="1" key="2">
    <citation type="submission" date="2025-08" db="UniProtKB">
        <authorList>
            <consortium name="Ensembl"/>
        </authorList>
    </citation>
    <scope>IDENTIFICATION</scope>
</reference>
<organism evidence="1">
    <name type="scientific">Ovis aries</name>
    <name type="common">Sheep</name>
    <dbReference type="NCBI Taxonomy" id="9940"/>
    <lineage>
        <taxon>Eukaryota</taxon>
        <taxon>Metazoa</taxon>
        <taxon>Chordata</taxon>
        <taxon>Craniata</taxon>
        <taxon>Vertebrata</taxon>
        <taxon>Euteleostomi</taxon>
        <taxon>Mammalia</taxon>
        <taxon>Eutheria</taxon>
        <taxon>Laurasiatheria</taxon>
        <taxon>Artiodactyla</taxon>
        <taxon>Ruminantia</taxon>
        <taxon>Pecora</taxon>
        <taxon>Bovidae</taxon>
        <taxon>Caprinae</taxon>
        <taxon>Ovis</taxon>
    </lineage>
</organism>
<proteinExistence type="predicted"/>
<name>A0AC11BPT1_SHEEP</name>
<accession>A0AC11BPT1</accession>
<sequence length="159" mass="17454">GLSHNILADIIFFRETEKFADSARSFGTQATRHCSISESGNILLPFFHDDQIENTQIGIHNATPHRFALSLSSPPWSVTGMPLTQKQANSAMGQDTLLHGETLLVVPATDSDHITLPFFTQGVSSNFCGHTLLVEGTKFSFIVHFNELLAASGRERDVQ</sequence>
<protein>
    <submittedName>
        <fullName evidence="1">Uncharacterized protein</fullName>
    </submittedName>
</protein>
<reference evidence="1" key="3">
    <citation type="submission" date="2025-09" db="UniProtKB">
        <authorList>
            <consortium name="Ensembl"/>
        </authorList>
    </citation>
    <scope>IDENTIFICATION</scope>
</reference>
<reference evidence="1" key="1">
    <citation type="submission" date="2020-11" db="EMBL/GenBank/DDBJ databases">
        <authorList>
            <person name="Davenport K.M."/>
            <person name="Bickhart D.M."/>
            <person name="Smith T.P.L."/>
            <person name="Murdoch B.M."/>
            <person name="Rosen B.D."/>
        </authorList>
    </citation>
    <scope>NUCLEOTIDE SEQUENCE [LARGE SCALE GENOMIC DNA]</scope>
    <source>
        <strain evidence="1">OAR_USU_Benz2616</strain>
    </source>
</reference>